<dbReference type="PANTHER" id="PTHR43791:SF91">
    <property type="entry name" value="MAJOR FACILITATOR SUPERFAMILY (MFS) PROFILE DOMAIN-CONTAINING PROTEIN-RELATED"/>
    <property type="match status" value="1"/>
</dbReference>
<dbReference type="PANTHER" id="PTHR43791">
    <property type="entry name" value="PERMEASE-RELATED"/>
    <property type="match status" value="1"/>
</dbReference>
<name>A0A9N9ZK34_9HYPO</name>
<evidence type="ECO:0000256" key="2">
    <source>
        <dbReference type="ARBA" id="ARBA00022448"/>
    </source>
</evidence>
<reference evidence="8" key="1">
    <citation type="submission" date="2021-10" db="EMBL/GenBank/DDBJ databases">
        <authorList>
            <person name="Piombo E."/>
        </authorList>
    </citation>
    <scope>NUCLEOTIDE SEQUENCE</scope>
</reference>
<feature type="transmembrane region" description="Helical" evidence="6">
    <location>
        <begin position="123"/>
        <end position="145"/>
    </location>
</feature>
<keyword evidence="3 6" id="KW-0812">Transmembrane</keyword>
<keyword evidence="9" id="KW-1185">Reference proteome</keyword>
<dbReference type="InterPro" id="IPR020846">
    <property type="entry name" value="MFS_dom"/>
</dbReference>
<comment type="caution">
    <text evidence="8">The sequence shown here is derived from an EMBL/GenBank/DDBJ whole genome shotgun (WGS) entry which is preliminary data.</text>
</comment>
<evidence type="ECO:0000259" key="7">
    <source>
        <dbReference type="PROSITE" id="PS50850"/>
    </source>
</evidence>
<dbReference type="InterPro" id="IPR011701">
    <property type="entry name" value="MFS"/>
</dbReference>
<sequence>MLIYIFSFLDRVNIGNARLYGLEKDLKLVGNQYQIIVSILFATYISVELPSNWVIKKIRPSRWIAFITVSWGLVATFSGFTQNFGGMLACRILLGAFEGGLWPGLVTYLTFFYTRRDIALRIAVLFACSALAGACGGLLAFGIGFLDSRAGFSGWRWIMILEGVPTVVFGILAWFILADEPSVAYYLNEEERALVQIRLDRQPGLTASAKEFHWKDVREAFSDWKIWTFSFAQFGVDVMLYAFSIFLPTIIRGINAQFSSAVVQVLTIPCYLLGAVTYLGVGYLSDRYQRRGIWVVTMGTVSVCGYIMLLSNGGVAVNYAGCFFVACGLYVVVGLPLAWLPTNVPRYGKRTTTIAMQATIGNSAGIMSSFLYPNAEGPRYTKGHAISLAMGAFGVISFGMVWAFYIYENKQRVSGKRESQTEGLTEEEVNELGDKSPRFIYVT</sequence>
<gene>
    <name evidence="8" type="ORF">CSOL1703_00018137</name>
</gene>
<evidence type="ECO:0000256" key="1">
    <source>
        <dbReference type="ARBA" id="ARBA00004141"/>
    </source>
</evidence>
<dbReference type="GO" id="GO:0016020">
    <property type="term" value="C:membrane"/>
    <property type="evidence" value="ECO:0007669"/>
    <property type="project" value="UniProtKB-SubCell"/>
</dbReference>
<evidence type="ECO:0000313" key="9">
    <source>
        <dbReference type="Proteomes" id="UP000775872"/>
    </source>
</evidence>
<dbReference type="Pfam" id="PF07690">
    <property type="entry name" value="MFS_1"/>
    <property type="match status" value="1"/>
</dbReference>
<dbReference type="SUPFAM" id="SSF103473">
    <property type="entry name" value="MFS general substrate transporter"/>
    <property type="match status" value="1"/>
</dbReference>
<feature type="transmembrane region" description="Helical" evidence="6">
    <location>
        <begin position="157"/>
        <end position="177"/>
    </location>
</feature>
<dbReference type="EMBL" id="CABFOC020000065">
    <property type="protein sequence ID" value="CAH0056896.1"/>
    <property type="molecule type" value="Genomic_DNA"/>
</dbReference>
<feature type="transmembrane region" description="Helical" evidence="6">
    <location>
        <begin position="384"/>
        <end position="407"/>
    </location>
</feature>
<keyword evidence="5 6" id="KW-0472">Membrane</keyword>
<evidence type="ECO:0000256" key="3">
    <source>
        <dbReference type="ARBA" id="ARBA00022692"/>
    </source>
</evidence>
<evidence type="ECO:0000256" key="4">
    <source>
        <dbReference type="ARBA" id="ARBA00022989"/>
    </source>
</evidence>
<dbReference type="FunFam" id="1.20.1250.20:FF:000068">
    <property type="entry name" value="MFS general substrate transporter"/>
    <property type="match status" value="1"/>
</dbReference>
<evidence type="ECO:0000256" key="6">
    <source>
        <dbReference type="SAM" id="Phobius"/>
    </source>
</evidence>
<feature type="transmembrane region" description="Helical" evidence="6">
    <location>
        <begin position="316"/>
        <end position="340"/>
    </location>
</feature>
<accession>A0A9N9ZK34</accession>
<organism evidence="8 9">
    <name type="scientific">Clonostachys solani</name>
    <dbReference type="NCBI Taxonomy" id="160281"/>
    <lineage>
        <taxon>Eukaryota</taxon>
        <taxon>Fungi</taxon>
        <taxon>Dikarya</taxon>
        <taxon>Ascomycota</taxon>
        <taxon>Pezizomycotina</taxon>
        <taxon>Sordariomycetes</taxon>
        <taxon>Hypocreomycetidae</taxon>
        <taxon>Hypocreales</taxon>
        <taxon>Bionectriaceae</taxon>
        <taxon>Clonostachys</taxon>
    </lineage>
</organism>
<protein>
    <recommendedName>
        <fullName evidence="7">Major facilitator superfamily (MFS) profile domain-containing protein</fullName>
    </recommendedName>
</protein>
<dbReference type="Gene3D" id="1.20.1250.20">
    <property type="entry name" value="MFS general substrate transporter like domains"/>
    <property type="match status" value="2"/>
</dbReference>
<dbReference type="PROSITE" id="PS50850">
    <property type="entry name" value="MFS"/>
    <property type="match status" value="1"/>
</dbReference>
<proteinExistence type="predicted"/>
<dbReference type="FunFam" id="1.20.1250.20:FF:000057">
    <property type="entry name" value="MFS general substrate transporter"/>
    <property type="match status" value="1"/>
</dbReference>
<dbReference type="InterPro" id="IPR036259">
    <property type="entry name" value="MFS_trans_sf"/>
</dbReference>
<dbReference type="Proteomes" id="UP000775872">
    <property type="component" value="Unassembled WGS sequence"/>
</dbReference>
<feature type="transmembrane region" description="Helical" evidence="6">
    <location>
        <begin position="92"/>
        <end position="111"/>
    </location>
</feature>
<feature type="transmembrane region" description="Helical" evidence="6">
    <location>
        <begin position="234"/>
        <end position="255"/>
    </location>
</feature>
<feature type="transmembrane region" description="Helical" evidence="6">
    <location>
        <begin position="33"/>
        <end position="51"/>
    </location>
</feature>
<dbReference type="OrthoDB" id="2962993at2759"/>
<evidence type="ECO:0000313" key="8">
    <source>
        <dbReference type="EMBL" id="CAH0056896.1"/>
    </source>
</evidence>
<feature type="transmembrane region" description="Helical" evidence="6">
    <location>
        <begin position="261"/>
        <end position="281"/>
    </location>
</feature>
<dbReference type="AlphaFoldDB" id="A0A9N9ZK34"/>
<feature type="transmembrane region" description="Helical" evidence="6">
    <location>
        <begin position="293"/>
        <end position="310"/>
    </location>
</feature>
<feature type="transmembrane region" description="Helical" evidence="6">
    <location>
        <begin position="352"/>
        <end position="372"/>
    </location>
</feature>
<feature type="domain" description="Major facilitator superfamily (MFS) profile" evidence="7">
    <location>
        <begin position="1"/>
        <end position="409"/>
    </location>
</feature>
<comment type="subcellular location">
    <subcellularLocation>
        <location evidence="1">Membrane</location>
        <topology evidence="1">Multi-pass membrane protein</topology>
    </subcellularLocation>
</comment>
<dbReference type="GO" id="GO:0022857">
    <property type="term" value="F:transmembrane transporter activity"/>
    <property type="evidence" value="ECO:0007669"/>
    <property type="project" value="InterPro"/>
</dbReference>
<keyword evidence="2" id="KW-0813">Transport</keyword>
<keyword evidence="4 6" id="KW-1133">Transmembrane helix</keyword>
<evidence type="ECO:0000256" key="5">
    <source>
        <dbReference type="ARBA" id="ARBA00023136"/>
    </source>
</evidence>
<feature type="transmembrane region" description="Helical" evidence="6">
    <location>
        <begin position="63"/>
        <end position="80"/>
    </location>
</feature>